<feature type="domain" description="Beta-carotene isomerase D27-like C-terminal" evidence="2">
    <location>
        <begin position="148"/>
        <end position="234"/>
    </location>
</feature>
<accession>A8J8P6</accession>
<dbReference type="Gramene" id="PNW71602">
    <property type="protein sequence ID" value="PNW71602"/>
    <property type="gene ID" value="CHLRE_16g661150v5"/>
</dbReference>
<evidence type="ECO:0000259" key="2">
    <source>
        <dbReference type="Pfam" id="PF13225"/>
    </source>
</evidence>
<dbReference type="RefSeq" id="XP_001697941.1">
    <property type="nucleotide sequence ID" value="XM_001697889.2"/>
</dbReference>
<reference evidence="3 4" key="1">
    <citation type="journal article" date="2007" name="Science">
        <title>The Chlamydomonas genome reveals the evolution of key animal and plant functions.</title>
        <authorList>
            <person name="Merchant S.S."/>
            <person name="Prochnik S.E."/>
            <person name="Vallon O."/>
            <person name="Harris E.H."/>
            <person name="Karpowicz S.J."/>
            <person name="Witman G.B."/>
            <person name="Terry A."/>
            <person name="Salamov A."/>
            <person name="Fritz-Laylin L.K."/>
            <person name="Marechal-Drouard L."/>
            <person name="Marshall W.F."/>
            <person name="Qu L.H."/>
            <person name="Nelson D.R."/>
            <person name="Sanderfoot A.A."/>
            <person name="Spalding M.H."/>
            <person name="Kapitonov V.V."/>
            <person name="Ren Q."/>
            <person name="Ferris P."/>
            <person name="Lindquist E."/>
            <person name="Shapiro H."/>
            <person name="Lucas S.M."/>
            <person name="Grimwood J."/>
            <person name="Schmutz J."/>
            <person name="Cardol P."/>
            <person name="Cerutti H."/>
            <person name="Chanfreau G."/>
            <person name="Chen C.L."/>
            <person name="Cognat V."/>
            <person name="Croft M.T."/>
            <person name="Dent R."/>
            <person name="Dutcher S."/>
            <person name="Fernandez E."/>
            <person name="Fukuzawa H."/>
            <person name="Gonzalez-Ballester D."/>
            <person name="Gonzalez-Halphen D."/>
            <person name="Hallmann A."/>
            <person name="Hanikenne M."/>
            <person name="Hippler M."/>
            <person name="Inwood W."/>
            <person name="Jabbari K."/>
            <person name="Kalanon M."/>
            <person name="Kuras R."/>
            <person name="Lefebvre P.A."/>
            <person name="Lemaire S.D."/>
            <person name="Lobanov A.V."/>
            <person name="Lohr M."/>
            <person name="Manuell A."/>
            <person name="Meier I."/>
            <person name="Mets L."/>
            <person name="Mittag M."/>
            <person name="Mittelmeier T."/>
            <person name="Moroney J.V."/>
            <person name="Moseley J."/>
            <person name="Napoli C."/>
            <person name="Nedelcu A.M."/>
            <person name="Niyogi K."/>
            <person name="Novoselov S.V."/>
            <person name="Paulsen I.T."/>
            <person name="Pazour G."/>
            <person name="Purton S."/>
            <person name="Ral J.P."/>
            <person name="Riano-Pachon D.M."/>
            <person name="Riekhof W."/>
            <person name="Rymarquis L."/>
            <person name="Schroda M."/>
            <person name="Stern D."/>
            <person name="Umen J."/>
            <person name="Willows R."/>
            <person name="Wilson N."/>
            <person name="Zimmer S.L."/>
            <person name="Allmer J."/>
            <person name="Balk J."/>
            <person name="Bisova K."/>
            <person name="Chen C.J."/>
            <person name="Elias M."/>
            <person name="Gendler K."/>
            <person name="Hauser C."/>
            <person name="Lamb M.R."/>
            <person name="Ledford H."/>
            <person name="Long J.C."/>
            <person name="Minagawa J."/>
            <person name="Page M.D."/>
            <person name="Pan J."/>
            <person name="Pootakham W."/>
            <person name="Roje S."/>
            <person name="Rose A."/>
            <person name="Stahlberg E."/>
            <person name="Terauchi A.M."/>
            <person name="Yang P."/>
            <person name="Ball S."/>
            <person name="Bowler C."/>
            <person name="Dieckmann C.L."/>
            <person name="Gladyshev V.N."/>
            <person name="Green P."/>
            <person name="Jorgensen R."/>
            <person name="Mayfield S."/>
            <person name="Mueller-Roeber B."/>
            <person name="Rajamani S."/>
            <person name="Sayre R.T."/>
            <person name="Brokstein P."/>
            <person name="Dubchak I."/>
            <person name="Goodstein D."/>
            <person name="Hornick L."/>
            <person name="Huang Y.W."/>
            <person name="Jhaveri J."/>
            <person name="Luo Y."/>
            <person name="Martinez D."/>
            <person name="Ngau W.C."/>
            <person name="Otillar B."/>
            <person name="Poliakov A."/>
            <person name="Porter A."/>
            <person name="Szajkowski L."/>
            <person name="Werner G."/>
            <person name="Zhou K."/>
            <person name="Grigoriev I.V."/>
            <person name="Rokhsar D.S."/>
            <person name="Grossman A.R."/>
        </authorList>
    </citation>
    <scope>NUCLEOTIDE SEQUENCE [LARGE SCALE GENOMIC DNA]</scope>
    <source>
        <strain evidence="4">CC-503</strain>
    </source>
</reference>
<proteinExistence type="predicted"/>
<dbReference type="eggNOG" id="ENOG502QTYT">
    <property type="taxonomic scope" value="Eukaryota"/>
</dbReference>
<dbReference type="PANTHER" id="PTHR33591">
    <property type="entry name" value="BETA-CAROTENE ISOMERASE D27"/>
    <property type="match status" value="1"/>
</dbReference>
<evidence type="ECO:0000256" key="1">
    <source>
        <dbReference type="SAM" id="MobiDB-lite"/>
    </source>
</evidence>
<dbReference type="InterPro" id="IPR038938">
    <property type="entry name" value="D27-like"/>
</dbReference>
<dbReference type="OMA" id="CELNATI"/>
<dbReference type="HOGENOM" id="CLU_076741_2_0_1"/>
<name>A8J8P6_CHLRE</name>
<sequence>MRSLCSTRSTSVCPRKAASRRCHLVVASATPAKPVSDGPKKDPFAEKTVYNDNWLDLLFIKLYSKKMADCLPASQGVHVPEQPVYDDFVRISNEIMRGRGSKEQRLVVRDVLNSLMPKEAPPVFRALFPPTKFSAEFNALIASLSFFWLVGASELKEEDVVVGPDGEKRRQRSVVHIKKCRYLEASGCVGMCVNMCKVPTQTYFTEEFGLPLTMNPNFEDLSCDMIFGQMPPPVHLDPVYTQPCFATQCALVGKGEGIAAPPPCPKVDTERSKTANATATAATASITQSA</sequence>
<feature type="compositionally biased region" description="Low complexity" evidence="1">
    <location>
        <begin position="274"/>
        <end position="284"/>
    </location>
</feature>
<feature type="region of interest" description="Disordered" evidence="1">
    <location>
        <begin position="262"/>
        <end position="290"/>
    </location>
</feature>
<dbReference type="KEGG" id="cre:CHLRE_16g661150v5"/>
<evidence type="ECO:0000313" key="3">
    <source>
        <dbReference type="EMBL" id="PNW71602.1"/>
    </source>
</evidence>
<dbReference type="Proteomes" id="UP000006906">
    <property type="component" value="Chromosome 16"/>
</dbReference>
<dbReference type="FunCoup" id="A8J8P6">
    <property type="interactions" value="503"/>
</dbReference>
<dbReference type="PANTHER" id="PTHR33591:SF4">
    <property type="entry name" value="OS08G0114100 PROTEIN"/>
    <property type="match status" value="1"/>
</dbReference>
<dbReference type="GO" id="GO:0005506">
    <property type="term" value="F:iron ion binding"/>
    <property type="evidence" value="ECO:0007669"/>
    <property type="project" value="InterPro"/>
</dbReference>
<dbReference type="GeneID" id="5723425"/>
<evidence type="ECO:0000313" key="4">
    <source>
        <dbReference type="Proteomes" id="UP000006906"/>
    </source>
</evidence>
<dbReference type="InterPro" id="IPR025114">
    <property type="entry name" value="D27-like_C"/>
</dbReference>
<dbReference type="EMBL" id="CM008977">
    <property type="protein sequence ID" value="PNW71602.1"/>
    <property type="molecule type" value="Genomic_DNA"/>
</dbReference>
<dbReference type="AlphaFoldDB" id="A8J8P6"/>
<dbReference type="InParanoid" id="A8J8P6"/>
<keyword evidence="4" id="KW-1185">Reference proteome</keyword>
<dbReference type="Pfam" id="PF13225">
    <property type="entry name" value="D27-like_C"/>
    <property type="match status" value="1"/>
</dbReference>
<gene>
    <name evidence="3" type="ORF">CHLRE_16g661150v5</name>
</gene>
<organism evidence="3 4">
    <name type="scientific">Chlamydomonas reinhardtii</name>
    <name type="common">Chlamydomonas smithii</name>
    <dbReference type="NCBI Taxonomy" id="3055"/>
    <lineage>
        <taxon>Eukaryota</taxon>
        <taxon>Viridiplantae</taxon>
        <taxon>Chlorophyta</taxon>
        <taxon>core chlorophytes</taxon>
        <taxon>Chlorophyceae</taxon>
        <taxon>CS clade</taxon>
        <taxon>Chlamydomonadales</taxon>
        <taxon>Chlamydomonadaceae</taxon>
        <taxon>Chlamydomonas</taxon>
    </lineage>
</organism>
<protein>
    <recommendedName>
        <fullName evidence="2">Beta-carotene isomerase D27-like C-terminal domain-containing protein</fullName>
    </recommendedName>
</protein>
<dbReference type="OrthoDB" id="416096at2759"/>
<dbReference type="PaxDb" id="3055-EDO99824"/>